<evidence type="ECO:0008006" key="3">
    <source>
        <dbReference type="Google" id="ProtNLM"/>
    </source>
</evidence>
<evidence type="ECO:0000313" key="2">
    <source>
        <dbReference type="Proteomes" id="UP000828390"/>
    </source>
</evidence>
<reference evidence="1" key="1">
    <citation type="journal article" date="2019" name="bioRxiv">
        <title>The Genome of the Zebra Mussel, Dreissena polymorpha: A Resource for Invasive Species Research.</title>
        <authorList>
            <person name="McCartney M.A."/>
            <person name="Auch B."/>
            <person name="Kono T."/>
            <person name="Mallez S."/>
            <person name="Zhang Y."/>
            <person name="Obille A."/>
            <person name="Becker A."/>
            <person name="Abrahante J.E."/>
            <person name="Garbe J."/>
            <person name="Badalamenti J.P."/>
            <person name="Herman A."/>
            <person name="Mangelson H."/>
            <person name="Liachko I."/>
            <person name="Sullivan S."/>
            <person name="Sone E.D."/>
            <person name="Koren S."/>
            <person name="Silverstein K.A.T."/>
            <person name="Beckman K.B."/>
            <person name="Gohl D.M."/>
        </authorList>
    </citation>
    <scope>NUCLEOTIDE SEQUENCE</scope>
    <source>
        <strain evidence="1">Duluth1</strain>
        <tissue evidence="1">Whole animal</tissue>
    </source>
</reference>
<comment type="caution">
    <text evidence="1">The sequence shown here is derived from an EMBL/GenBank/DDBJ whole genome shotgun (WGS) entry which is preliminary data.</text>
</comment>
<keyword evidence="2" id="KW-1185">Reference proteome</keyword>
<dbReference type="Proteomes" id="UP000828390">
    <property type="component" value="Unassembled WGS sequence"/>
</dbReference>
<gene>
    <name evidence="1" type="ORF">DPMN_082599</name>
</gene>
<accession>A0A9D3Y777</accession>
<reference evidence="1" key="2">
    <citation type="submission" date="2020-11" db="EMBL/GenBank/DDBJ databases">
        <authorList>
            <person name="McCartney M.A."/>
            <person name="Auch B."/>
            <person name="Kono T."/>
            <person name="Mallez S."/>
            <person name="Becker A."/>
            <person name="Gohl D.M."/>
            <person name="Silverstein K.A.T."/>
            <person name="Koren S."/>
            <person name="Bechman K.B."/>
            <person name="Herman A."/>
            <person name="Abrahante J.E."/>
            <person name="Garbe J."/>
        </authorList>
    </citation>
    <scope>NUCLEOTIDE SEQUENCE</scope>
    <source>
        <strain evidence="1">Duluth1</strain>
        <tissue evidence="1">Whole animal</tissue>
    </source>
</reference>
<organism evidence="1 2">
    <name type="scientific">Dreissena polymorpha</name>
    <name type="common">Zebra mussel</name>
    <name type="synonym">Mytilus polymorpha</name>
    <dbReference type="NCBI Taxonomy" id="45954"/>
    <lineage>
        <taxon>Eukaryota</taxon>
        <taxon>Metazoa</taxon>
        <taxon>Spiralia</taxon>
        <taxon>Lophotrochozoa</taxon>
        <taxon>Mollusca</taxon>
        <taxon>Bivalvia</taxon>
        <taxon>Autobranchia</taxon>
        <taxon>Heteroconchia</taxon>
        <taxon>Euheterodonta</taxon>
        <taxon>Imparidentia</taxon>
        <taxon>Neoheterodontei</taxon>
        <taxon>Myida</taxon>
        <taxon>Dreissenoidea</taxon>
        <taxon>Dreissenidae</taxon>
        <taxon>Dreissena</taxon>
    </lineage>
</organism>
<protein>
    <recommendedName>
        <fullName evidence="3">Reverse transcriptase domain-containing protein</fullName>
    </recommendedName>
</protein>
<sequence>MIWRDHSHVGTVLWPILFLIYIPANDFADYIKHSTLTLFADDTIIYKNINNLSAAHKLEQDIEAAVFGRTTDRQTDGLTTVKMTKSGIADNQGLWFIKEIIATVHHVSMDISPQLPSVLRIIVLFMSTADSDSAVTIDLDTYNYQTSKDSYEFSFYRRTVIQWSLLSIFMRQQQ</sequence>
<evidence type="ECO:0000313" key="1">
    <source>
        <dbReference type="EMBL" id="KAH3695143.1"/>
    </source>
</evidence>
<dbReference type="AlphaFoldDB" id="A0A9D3Y777"/>
<proteinExistence type="predicted"/>
<dbReference type="EMBL" id="JAIWYP010000016">
    <property type="protein sequence ID" value="KAH3695143.1"/>
    <property type="molecule type" value="Genomic_DNA"/>
</dbReference>
<name>A0A9D3Y777_DREPO</name>